<evidence type="ECO:0000256" key="1">
    <source>
        <dbReference type="ARBA" id="ARBA00009477"/>
    </source>
</evidence>
<dbReference type="Gene3D" id="1.10.287.470">
    <property type="entry name" value="Helix hairpin bin"/>
    <property type="match status" value="1"/>
</dbReference>
<keyword evidence="2" id="KW-0813">Transport</keyword>
<dbReference type="Gene3D" id="2.40.30.170">
    <property type="match status" value="1"/>
</dbReference>
<dbReference type="EMBL" id="AMRV01000003">
    <property type="protein sequence ID" value="EMD83342.1"/>
    <property type="molecule type" value="Genomic_DNA"/>
</dbReference>
<dbReference type="FunFam" id="2.40.420.20:FF:000006">
    <property type="entry name" value="RND family efflux transporter MFP subunit"/>
    <property type="match status" value="1"/>
</dbReference>
<dbReference type="Pfam" id="PF25954">
    <property type="entry name" value="Beta-barrel_RND_2"/>
    <property type="match status" value="1"/>
</dbReference>
<evidence type="ECO:0000313" key="6">
    <source>
        <dbReference type="EMBL" id="EMD83342.1"/>
    </source>
</evidence>
<dbReference type="InterPro" id="IPR058792">
    <property type="entry name" value="Beta-barrel_RND_2"/>
</dbReference>
<dbReference type="GO" id="GO:0016020">
    <property type="term" value="C:membrane"/>
    <property type="evidence" value="ECO:0007669"/>
    <property type="project" value="InterPro"/>
</dbReference>
<comment type="similarity">
    <text evidence="1">Belongs to the membrane fusion protein (MFP) (TC 8.A.1) family.</text>
</comment>
<dbReference type="SUPFAM" id="SSF111369">
    <property type="entry name" value="HlyD-like secretion proteins"/>
    <property type="match status" value="1"/>
</dbReference>
<keyword evidence="7" id="KW-1185">Reference proteome</keyword>
<comment type="caution">
    <text evidence="6">The sequence shown here is derived from an EMBL/GenBank/DDBJ whole genome shotgun (WGS) entry which is preliminary data.</text>
</comment>
<dbReference type="GO" id="GO:0060003">
    <property type="term" value="P:copper ion export"/>
    <property type="evidence" value="ECO:0007669"/>
    <property type="project" value="TreeGrafter"/>
</dbReference>
<evidence type="ECO:0000259" key="4">
    <source>
        <dbReference type="Pfam" id="PF25973"/>
    </source>
</evidence>
<gene>
    <name evidence="6" type="ORF">C725_1243</name>
</gene>
<dbReference type="NCBIfam" id="TIGR01730">
    <property type="entry name" value="RND_mfp"/>
    <property type="match status" value="1"/>
</dbReference>
<name>M2U5R1_9SPHN</name>
<dbReference type="PANTHER" id="PTHR30097:SF15">
    <property type="entry name" value="CATION EFFLUX SYSTEM PROTEIN CUSB"/>
    <property type="match status" value="1"/>
</dbReference>
<dbReference type="GO" id="GO:0022857">
    <property type="term" value="F:transmembrane transporter activity"/>
    <property type="evidence" value="ECO:0007669"/>
    <property type="project" value="InterPro"/>
</dbReference>
<dbReference type="PANTHER" id="PTHR30097">
    <property type="entry name" value="CATION EFFLUX SYSTEM PROTEIN CUSB"/>
    <property type="match status" value="1"/>
</dbReference>
<dbReference type="Gene3D" id="2.40.420.20">
    <property type="match status" value="1"/>
</dbReference>
<proteinExistence type="inferred from homology"/>
<evidence type="ECO:0000313" key="7">
    <source>
        <dbReference type="Proteomes" id="UP000011717"/>
    </source>
</evidence>
<dbReference type="RefSeq" id="WP_008600996.1">
    <property type="nucleotide sequence ID" value="NZ_AMRV01000003.1"/>
</dbReference>
<accession>M2U5R1</accession>
<organism evidence="6 7">
    <name type="scientific">Pacificimonas flava</name>
    <dbReference type="NCBI Taxonomy" id="1234595"/>
    <lineage>
        <taxon>Bacteria</taxon>
        <taxon>Pseudomonadati</taxon>
        <taxon>Pseudomonadota</taxon>
        <taxon>Alphaproteobacteria</taxon>
        <taxon>Sphingomonadales</taxon>
        <taxon>Sphingosinicellaceae</taxon>
        <taxon>Pacificimonas</taxon>
    </lineage>
</organism>
<evidence type="ECO:0000256" key="2">
    <source>
        <dbReference type="ARBA" id="ARBA00022448"/>
    </source>
</evidence>
<dbReference type="AlphaFoldDB" id="M2U5R1"/>
<dbReference type="InterPro" id="IPR058647">
    <property type="entry name" value="BSH_CzcB-like"/>
</dbReference>
<dbReference type="GO" id="GO:0015679">
    <property type="term" value="P:plasma membrane copper ion transport"/>
    <property type="evidence" value="ECO:0007669"/>
    <property type="project" value="TreeGrafter"/>
</dbReference>
<dbReference type="InterPro" id="IPR051909">
    <property type="entry name" value="MFP_Cation_Efflux"/>
</dbReference>
<sequence>MTSKNKWLTILGLGVVIALAIFLYLRSAGDAPEEAHAEAPQEDKAQRAEGGAAEGELLMTPEQIEAASIGLAEARAGSAAEIVVPATIEAPPSGSARVDARAGGIIRSIRQRLGDVVGRGETLATIESPEAASLAAGRASAAARLEQIRAAFTREKQLFEADVTARQDYEAAKADLGVAQAELERAEAAAAAAGVTGNGRLIAVSAPLAGRITAAAAVLGSYVAAGDELFRIVDPSELQVNVSLSTAAAGRIGPGDEASVALPSGGRAAARVRSVTPSLDPETRTAVAVLELSSAMDELQPGAFVQVRIRPSGETSAGGATVPEDAVQILGGEAHVFVRTKGGFTARPVVIGQRSGGGVAILSGLSPGDEVAAENAFLLKAESEKGETGDAH</sequence>
<evidence type="ECO:0000259" key="3">
    <source>
        <dbReference type="Pfam" id="PF25954"/>
    </source>
</evidence>
<dbReference type="InterPro" id="IPR058649">
    <property type="entry name" value="CzcB_C"/>
</dbReference>
<feature type="domain" description="CzcB-like C-terminal circularly permuted SH3-like" evidence="5">
    <location>
        <begin position="321"/>
        <end position="380"/>
    </location>
</feature>
<evidence type="ECO:0000259" key="5">
    <source>
        <dbReference type="Pfam" id="PF25975"/>
    </source>
</evidence>
<feature type="domain" description="CusB-like beta-barrel" evidence="3">
    <location>
        <begin position="240"/>
        <end position="311"/>
    </location>
</feature>
<dbReference type="Pfam" id="PF25973">
    <property type="entry name" value="BSH_CzcB"/>
    <property type="match status" value="1"/>
</dbReference>
<feature type="domain" description="CzcB-like barrel-sandwich hybrid" evidence="4">
    <location>
        <begin position="96"/>
        <end position="234"/>
    </location>
</feature>
<protein>
    <submittedName>
        <fullName evidence="6">Cobalt/zinc/cadmium efflux RND transporter, membrane fusion protein, CzcB family</fullName>
    </submittedName>
</protein>
<dbReference type="GO" id="GO:0046914">
    <property type="term" value="F:transition metal ion binding"/>
    <property type="evidence" value="ECO:0007669"/>
    <property type="project" value="TreeGrafter"/>
</dbReference>
<dbReference type="Pfam" id="PF25975">
    <property type="entry name" value="CzcB_C"/>
    <property type="match status" value="1"/>
</dbReference>
<reference evidence="6 7" key="1">
    <citation type="journal article" date="2013" name="Genome Announc.">
        <title>Draft Genome Sequence of Strain JLT2015T, Belonging to the Family Sphingomonadaceae of the Alphaproteobacteria.</title>
        <authorList>
            <person name="Tang K."/>
            <person name="Liu K."/>
            <person name="Li S."/>
            <person name="Jiao N."/>
        </authorList>
    </citation>
    <scope>NUCLEOTIDE SEQUENCE [LARGE SCALE GENOMIC DNA]</scope>
    <source>
        <strain evidence="6 7">JLT2015</strain>
    </source>
</reference>
<dbReference type="InterPro" id="IPR006143">
    <property type="entry name" value="RND_pump_MFP"/>
</dbReference>
<dbReference type="GO" id="GO:0030288">
    <property type="term" value="C:outer membrane-bounded periplasmic space"/>
    <property type="evidence" value="ECO:0007669"/>
    <property type="project" value="TreeGrafter"/>
</dbReference>
<dbReference type="Proteomes" id="UP000011717">
    <property type="component" value="Unassembled WGS sequence"/>
</dbReference>
<dbReference type="OrthoDB" id="9774837at2"/>